<feature type="region of interest" description="Disordered" evidence="2">
    <location>
        <begin position="131"/>
        <end position="154"/>
    </location>
</feature>
<protein>
    <recommendedName>
        <fullName evidence="3">RRM domain-containing protein</fullName>
    </recommendedName>
</protein>
<dbReference type="SMART" id="SM00360">
    <property type="entry name" value="RRM"/>
    <property type="match status" value="1"/>
</dbReference>
<dbReference type="GO" id="GO:0003723">
    <property type="term" value="F:RNA binding"/>
    <property type="evidence" value="ECO:0007669"/>
    <property type="project" value="UniProtKB-UniRule"/>
</dbReference>
<evidence type="ECO:0000313" key="5">
    <source>
        <dbReference type="Proteomes" id="UP000799537"/>
    </source>
</evidence>
<dbReference type="OrthoDB" id="410044at2759"/>
<accession>A0A6A6BY18</accession>
<dbReference type="PROSITE" id="PS50102">
    <property type="entry name" value="RRM"/>
    <property type="match status" value="1"/>
</dbReference>
<organism evidence="4 5">
    <name type="scientific">Zasmidium cellare ATCC 36951</name>
    <dbReference type="NCBI Taxonomy" id="1080233"/>
    <lineage>
        <taxon>Eukaryota</taxon>
        <taxon>Fungi</taxon>
        <taxon>Dikarya</taxon>
        <taxon>Ascomycota</taxon>
        <taxon>Pezizomycotina</taxon>
        <taxon>Dothideomycetes</taxon>
        <taxon>Dothideomycetidae</taxon>
        <taxon>Mycosphaerellales</taxon>
        <taxon>Mycosphaerellaceae</taxon>
        <taxon>Zasmidium</taxon>
    </lineage>
</organism>
<proteinExistence type="predicted"/>
<keyword evidence="5" id="KW-1185">Reference proteome</keyword>
<feature type="compositionally biased region" description="Low complexity" evidence="2">
    <location>
        <begin position="267"/>
        <end position="299"/>
    </location>
</feature>
<evidence type="ECO:0000259" key="3">
    <source>
        <dbReference type="PROSITE" id="PS50102"/>
    </source>
</evidence>
<dbReference type="SUPFAM" id="SSF54928">
    <property type="entry name" value="RNA-binding domain, RBD"/>
    <property type="match status" value="1"/>
</dbReference>
<reference evidence="4" key="1">
    <citation type="journal article" date="2020" name="Stud. Mycol.">
        <title>101 Dothideomycetes genomes: a test case for predicting lifestyles and emergence of pathogens.</title>
        <authorList>
            <person name="Haridas S."/>
            <person name="Albert R."/>
            <person name="Binder M."/>
            <person name="Bloem J."/>
            <person name="Labutti K."/>
            <person name="Salamov A."/>
            <person name="Andreopoulos B."/>
            <person name="Baker S."/>
            <person name="Barry K."/>
            <person name="Bills G."/>
            <person name="Bluhm B."/>
            <person name="Cannon C."/>
            <person name="Castanera R."/>
            <person name="Culley D."/>
            <person name="Daum C."/>
            <person name="Ezra D."/>
            <person name="Gonzalez J."/>
            <person name="Henrissat B."/>
            <person name="Kuo A."/>
            <person name="Liang C."/>
            <person name="Lipzen A."/>
            <person name="Lutzoni F."/>
            <person name="Magnuson J."/>
            <person name="Mondo S."/>
            <person name="Nolan M."/>
            <person name="Ohm R."/>
            <person name="Pangilinan J."/>
            <person name="Park H.-J."/>
            <person name="Ramirez L."/>
            <person name="Alfaro M."/>
            <person name="Sun H."/>
            <person name="Tritt A."/>
            <person name="Yoshinaga Y."/>
            <person name="Zwiers L.-H."/>
            <person name="Turgeon B."/>
            <person name="Goodwin S."/>
            <person name="Spatafora J."/>
            <person name="Crous P."/>
            <person name="Grigoriev I."/>
        </authorList>
    </citation>
    <scope>NUCLEOTIDE SEQUENCE</scope>
    <source>
        <strain evidence="4">ATCC 36951</strain>
    </source>
</reference>
<feature type="domain" description="RRM" evidence="3">
    <location>
        <begin position="324"/>
        <end position="402"/>
    </location>
</feature>
<keyword evidence="1" id="KW-0694">RNA-binding</keyword>
<evidence type="ECO:0000256" key="2">
    <source>
        <dbReference type="SAM" id="MobiDB-lite"/>
    </source>
</evidence>
<dbReference type="InterPro" id="IPR000504">
    <property type="entry name" value="RRM_dom"/>
</dbReference>
<name>A0A6A6BY18_ZASCE</name>
<dbReference type="Pfam" id="PF00076">
    <property type="entry name" value="RRM_1"/>
    <property type="match status" value="1"/>
</dbReference>
<dbReference type="AlphaFoldDB" id="A0A6A6BY18"/>
<feature type="region of interest" description="Disordered" evidence="2">
    <location>
        <begin position="264"/>
        <end position="304"/>
    </location>
</feature>
<dbReference type="EMBL" id="ML993648">
    <property type="protein sequence ID" value="KAF2158830.1"/>
    <property type="molecule type" value="Genomic_DNA"/>
</dbReference>
<evidence type="ECO:0000313" key="4">
    <source>
        <dbReference type="EMBL" id="KAF2158830.1"/>
    </source>
</evidence>
<dbReference type="Proteomes" id="UP000799537">
    <property type="component" value="Unassembled WGS sequence"/>
</dbReference>
<dbReference type="GeneID" id="54567988"/>
<dbReference type="Gene3D" id="3.30.70.330">
    <property type="match status" value="1"/>
</dbReference>
<gene>
    <name evidence="4" type="ORF">M409DRAFT_61335</name>
</gene>
<dbReference type="InterPro" id="IPR012677">
    <property type="entry name" value="Nucleotide-bd_a/b_plait_sf"/>
</dbReference>
<dbReference type="InterPro" id="IPR035979">
    <property type="entry name" value="RBD_domain_sf"/>
</dbReference>
<dbReference type="RefSeq" id="XP_033659719.1">
    <property type="nucleotide sequence ID" value="XM_033814716.1"/>
</dbReference>
<sequence length="469" mass="51199">MLVAGMSKEKQKEQEQWIRQLSPFQKAKRCDRDGDDSSTALRSHCHCRRLSANGNGDRSSSDLVLPDLGSAILQPQQGALSSNGHIIQRAQEEVAQQDETKLPIPILHGRQAMGCPGTHRREVNSDQDAWTGPSELPKSTSTFCPPPPSFSSPPQQDILTEHSFLRHLRSYTYHRLSFIAPDRHQAAEMISYVQAVQPPTFALPVEADPSDGEHQRTANAHTALLNLANYTPAVMPHPAREIDSGIPALETPLSLLGAPSSPTLSWTSGPAGTSSSITTGSVGSASAGISTPPSTAAVPTPLPPSLDARQDDFAMAQCVFPATAVVFVGNLPASCSDDTLSLMVLRKFSEYGRVSVFIKRTIAQKPWALLQYHNRCNAYRAIDEAHGMEMLGQTLRVQRSQARREIAILRADGLQPSRYELLMAFAQFGEIESVYGNPHVAYVVRFKCYGSYALAKDAVRSRTTPYDLV</sequence>
<evidence type="ECO:0000256" key="1">
    <source>
        <dbReference type="PROSITE-ProRule" id="PRU00176"/>
    </source>
</evidence>